<dbReference type="Proteomes" id="UP000054776">
    <property type="component" value="Unassembled WGS sequence"/>
</dbReference>
<sequence length="67" mass="7832">MKIRYEDNEDSLMFHVKDIGNLTANSLKESHFEYLINYVDKHSKLALHLQIAFGLLYFEVARTSICP</sequence>
<dbReference type="OrthoDB" id="10284663at2759"/>
<accession>A0A0V1BDR0</accession>
<dbReference type="EMBL" id="JYDH01000058">
    <property type="protein sequence ID" value="KRY35053.1"/>
    <property type="molecule type" value="Genomic_DNA"/>
</dbReference>
<keyword evidence="2" id="KW-1185">Reference proteome</keyword>
<name>A0A0V1BDR0_TRISP</name>
<gene>
    <name evidence="1" type="ORF">T01_3539</name>
</gene>
<evidence type="ECO:0000313" key="2">
    <source>
        <dbReference type="Proteomes" id="UP000054776"/>
    </source>
</evidence>
<reference evidence="1 2" key="1">
    <citation type="submission" date="2015-01" db="EMBL/GenBank/DDBJ databases">
        <title>Evolution of Trichinella species and genotypes.</title>
        <authorList>
            <person name="Korhonen P.K."/>
            <person name="Edoardo P."/>
            <person name="Giuseppe L.R."/>
            <person name="Gasser R.B."/>
        </authorList>
    </citation>
    <scope>NUCLEOTIDE SEQUENCE [LARGE SCALE GENOMIC DNA]</scope>
    <source>
        <strain evidence="1">ISS3</strain>
    </source>
</reference>
<proteinExistence type="predicted"/>
<organism evidence="1 2">
    <name type="scientific">Trichinella spiralis</name>
    <name type="common">Trichina worm</name>
    <dbReference type="NCBI Taxonomy" id="6334"/>
    <lineage>
        <taxon>Eukaryota</taxon>
        <taxon>Metazoa</taxon>
        <taxon>Ecdysozoa</taxon>
        <taxon>Nematoda</taxon>
        <taxon>Enoplea</taxon>
        <taxon>Dorylaimia</taxon>
        <taxon>Trichinellida</taxon>
        <taxon>Trichinellidae</taxon>
        <taxon>Trichinella</taxon>
    </lineage>
</organism>
<dbReference type="AlphaFoldDB" id="A0A0V1BDR0"/>
<protein>
    <submittedName>
        <fullName evidence="1">Uncharacterized protein</fullName>
    </submittedName>
</protein>
<dbReference type="InParanoid" id="A0A0V1BDR0"/>
<evidence type="ECO:0000313" key="1">
    <source>
        <dbReference type="EMBL" id="KRY35053.1"/>
    </source>
</evidence>
<comment type="caution">
    <text evidence="1">The sequence shown here is derived from an EMBL/GenBank/DDBJ whole genome shotgun (WGS) entry which is preliminary data.</text>
</comment>